<organism evidence="1">
    <name type="scientific">Arundo donax</name>
    <name type="common">Giant reed</name>
    <name type="synonym">Donax arundinaceus</name>
    <dbReference type="NCBI Taxonomy" id="35708"/>
    <lineage>
        <taxon>Eukaryota</taxon>
        <taxon>Viridiplantae</taxon>
        <taxon>Streptophyta</taxon>
        <taxon>Embryophyta</taxon>
        <taxon>Tracheophyta</taxon>
        <taxon>Spermatophyta</taxon>
        <taxon>Magnoliopsida</taxon>
        <taxon>Liliopsida</taxon>
        <taxon>Poales</taxon>
        <taxon>Poaceae</taxon>
        <taxon>PACMAD clade</taxon>
        <taxon>Arundinoideae</taxon>
        <taxon>Arundineae</taxon>
        <taxon>Arundo</taxon>
    </lineage>
</organism>
<evidence type="ECO:0000313" key="1">
    <source>
        <dbReference type="EMBL" id="JAD65626.1"/>
    </source>
</evidence>
<proteinExistence type="predicted"/>
<dbReference type="EMBL" id="GBRH01232269">
    <property type="protein sequence ID" value="JAD65626.1"/>
    <property type="molecule type" value="Transcribed_RNA"/>
</dbReference>
<sequence length="39" mass="4439">MSTIQRNPSTSLCQPCSKIQVIFTASHWVRLQALQNTSY</sequence>
<reference evidence="1" key="2">
    <citation type="journal article" date="2015" name="Data Brief">
        <title>Shoot transcriptome of the giant reed, Arundo donax.</title>
        <authorList>
            <person name="Barrero R.A."/>
            <person name="Guerrero F.D."/>
            <person name="Moolhuijzen P."/>
            <person name="Goolsby J.A."/>
            <person name="Tidwell J."/>
            <person name="Bellgard S.E."/>
            <person name="Bellgard M.I."/>
        </authorList>
    </citation>
    <scope>NUCLEOTIDE SEQUENCE</scope>
    <source>
        <tissue evidence="1">Shoot tissue taken approximately 20 cm above the soil surface</tissue>
    </source>
</reference>
<dbReference type="AlphaFoldDB" id="A0A0A9BQK9"/>
<name>A0A0A9BQK9_ARUDO</name>
<protein>
    <submittedName>
        <fullName evidence="1">Uncharacterized protein</fullName>
    </submittedName>
</protein>
<accession>A0A0A9BQK9</accession>
<reference evidence="1" key="1">
    <citation type="submission" date="2014-09" db="EMBL/GenBank/DDBJ databases">
        <authorList>
            <person name="Magalhaes I.L.F."/>
            <person name="Oliveira U."/>
            <person name="Santos F.R."/>
            <person name="Vidigal T.H.D.A."/>
            <person name="Brescovit A.D."/>
            <person name="Santos A.J."/>
        </authorList>
    </citation>
    <scope>NUCLEOTIDE SEQUENCE</scope>
    <source>
        <tissue evidence="1">Shoot tissue taken approximately 20 cm above the soil surface</tissue>
    </source>
</reference>